<gene>
    <name evidence="3" type="ORF">ABH943_009099</name>
</gene>
<feature type="region of interest" description="Disordered" evidence="1">
    <location>
        <begin position="30"/>
        <end position="57"/>
    </location>
</feature>
<evidence type="ECO:0000256" key="1">
    <source>
        <dbReference type="SAM" id="MobiDB-lite"/>
    </source>
</evidence>
<dbReference type="Proteomes" id="UP001620514">
    <property type="component" value="Unassembled WGS sequence"/>
</dbReference>
<proteinExistence type="predicted"/>
<reference evidence="3 4" key="1">
    <citation type="submission" date="2024-10" db="EMBL/GenBank/DDBJ databases">
        <authorList>
            <person name="Deangelis K."/>
            <person name="Huntemann M."/>
            <person name="Clum A."/>
            <person name="Wang J."/>
            <person name="Palaniappan K."/>
            <person name="Ritter S."/>
            <person name="Chen I.-M."/>
            <person name="Stamatis D."/>
            <person name="Reddy T."/>
            <person name="O'Malley R."/>
            <person name="Daum C."/>
            <person name="Ng V."/>
            <person name="Ivanova N."/>
            <person name="Kyrpides N."/>
            <person name="Woyke T."/>
        </authorList>
    </citation>
    <scope>NUCLEOTIDE SEQUENCE [LARGE SCALE GENOMIC DNA]</scope>
    <source>
        <strain evidence="3 4">GAS97</strain>
    </source>
</reference>
<evidence type="ECO:0000256" key="2">
    <source>
        <dbReference type="SAM" id="SignalP"/>
    </source>
</evidence>
<feature type="signal peptide" evidence="2">
    <location>
        <begin position="1"/>
        <end position="22"/>
    </location>
</feature>
<comment type="caution">
    <text evidence="3">The sequence shown here is derived from an EMBL/GenBank/DDBJ whole genome shotgun (WGS) entry which is preliminary data.</text>
</comment>
<accession>A0ABW8N306</accession>
<sequence length="196" mass="21399">MRTRHACSIAIALALICTFAVAASRRHKSRPAQSLFEPNEMTVGPHPVNPHDGPFRDIGSNASASWAGIDFDLAVVDSVTAEPVFDGVQRIKITHGQFRPQIGLGGVDGPDKNRPGLYVQVYYPERGQLVRKVDDLFHILRGGSHDQPMYPPYTLEFLSPPIPKLPEKGAKIRFTLLAGASGGCQRTCRVTSSKLL</sequence>
<name>A0ABW8N306_9BURK</name>
<keyword evidence="4" id="KW-1185">Reference proteome</keyword>
<reference evidence="3 4" key="2">
    <citation type="submission" date="2024-11" db="EMBL/GenBank/DDBJ databases">
        <title>Using genomics to understand microbial adaptation to soil warming.</title>
        <authorList>
            <person name="Deangelis K.M. PhD."/>
        </authorList>
    </citation>
    <scope>NUCLEOTIDE SEQUENCE [LARGE SCALE GENOMIC DNA]</scope>
    <source>
        <strain evidence="3 4">GAS97</strain>
    </source>
</reference>
<evidence type="ECO:0000313" key="4">
    <source>
        <dbReference type="Proteomes" id="UP001620514"/>
    </source>
</evidence>
<protein>
    <submittedName>
        <fullName evidence="3">Uncharacterized protein</fullName>
    </submittedName>
</protein>
<dbReference type="EMBL" id="JBIYDN010000079">
    <property type="protein sequence ID" value="MFK4449050.1"/>
    <property type="molecule type" value="Genomic_DNA"/>
</dbReference>
<organism evidence="3 4">
    <name type="scientific">Caballeronia udeis</name>
    <dbReference type="NCBI Taxonomy" id="1232866"/>
    <lineage>
        <taxon>Bacteria</taxon>
        <taxon>Pseudomonadati</taxon>
        <taxon>Pseudomonadota</taxon>
        <taxon>Betaproteobacteria</taxon>
        <taxon>Burkholderiales</taxon>
        <taxon>Burkholderiaceae</taxon>
        <taxon>Caballeronia</taxon>
    </lineage>
</organism>
<keyword evidence="2" id="KW-0732">Signal</keyword>
<evidence type="ECO:0000313" key="3">
    <source>
        <dbReference type="EMBL" id="MFK4449050.1"/>
    </source>
</evidence>
<feature type="chain" id="PRO_5047189034" evidence="2">
    <location>
        <begin position="23"/>
        <end position="196"/>
    </location>
</feature>